<evidence type="ECO:0000313" key="3">
    <source>
        <dbReference type="Proteomes" id="UP001499884"/>
    </source>
</evidence>
<protein>
    <recommendedName>
        <fullName evidence="4">Cupin 2 conserved barrel domain-containing protein</fullName>
    </recommendedName>
</protein>
<dbReference type="PANTHER" id="PTHR36156:SF2">
    <property type="entry name" value="CUPIN TYPE-2 DOMAIN-CONTAINING PROTEIN"/>
    <property type="match status" value="1"/>
</dbReference>
<dbReference type="Gene3D" id="2.60.120.10">
    <property type="entry name" value="Jelly Rolls"/>
    <property type="match status" value="1"/>
</dbReference>
<feature type="region of interest" description="Disordered" evidence="1">
    <location>
        <begin position="47"/>
        <end position="101"/>
    </location>
</feature>
<reference evidence="3" key="1">
    <citation type="journal article" date="2019" name="Int. J. Syst. Evol. Microbiol.">
        <title>The Global Catalogue of Microorganisms (GCM) 10K type strain sequencing project: providing services to taxonomists for standard genome sequencing and annotation.</title>
        <authorList>
            <consortium name="The Broad Institute Genomics Platform"/>
            <consortium name="The Broad Institute Genome Sequencing Center for Infectious Disease"/>
            <person name="Wu L."/>
            <person name="Ma J."/>
        </authorList>
    </citation>
    <scope>NUCLEOTIDE SEQUENCE [LARGE SCALE GENOMIC DNA]</scope>
    <source>
        <strain evidence="3">JCM 30846</strain>
    </source>
</reference>
<dbReference type="InterPro" id="IPR014710">
    <property type="entry name" value="RmlC-like_jellyroll"/>
</dbReference>
<dbReference type="PANTHER" id="PTHR36156">
    <property type="entry name" value="SLR2101 PROTEIN"/>
    <property type="match status" value="1"/>
</dbReference>
<dbReference type="RefSeq" id="WP_345652978.1">
    <property type="nucleotide sequence ID" value="NZ_BAABEP010000055.1"/>
</dbReference>
<keyword evidence="3" id="KW-1185">Reference proteome</keyword>
<comment type="caution">
    <text evidence="2">The sequence shown here is derived from an EMBL/GenBank/DDBJ whole genome shotgun (WGS) entry which is preliminary data.</text>
</comment>
<proteinExistence type="predicted"/>
<organism evidence="2 3">
    <name type="scientific">Streptomyces tremellae</name>
    <dbReference type="NCBI Taxonomy" id="1124239"/>
    <lineage>
        <taxon>Bacteria</taxon>
        <taxon>Bacillati</taxon>
        <taxon>Actinomycetota</taxon>
        <taxon>Actinomycetes</taxon>
        <taxon>Kitasatosporales</taxon>
        <taxon>Streptomycetaceae</taxon>
        <taxon>Streptomyces</taxon>
    </lineage>
</organism>
<gene>
    <name evidence="2" type="ORF">GCM10023082_54680</name>
</gene>
<evidence type="ECO:0000256" key="1">
    <source>
        <dbReference type="SAM" id="MobiDB-lite"/>
    </source>
</evidence>
<evidence type="ECO:0000313" key="2">
    <source>
        <dbReference type="EMBL" id="GAA3751933.1"/>
    </source>
</evidence>
<evidence type="ECO:0008006" key="4">
    <source>
        <dbReference type="Google" id="ProtNLM"/>
    </source>
</evidence>
<dbReference type="SUPFAM" id="SSF51182">
    <property type="entry name" value="RmlC-like cupins"/>
    <property type="match status" value="1"/>
</dbReference>
<feature type="compositionally biased region" description="Basic and acidic residues" evidence="1">
    <location>
        <begin position="86"/>
        <end position="101"/>
    </location>
</feature>
<sequence>MPGIRRYVLGPDQDGRSAVLAAGPANVQAEEGFYRRATLWATRELPVDDSVGGDRSLSEGVGARREPPPGGMLVRALELWPDTDPDEHPEQFARPNAEVHQRHLPSAADARRHPTMHRTDTLDTITVARGEIYLITDTREALMTPGDTAIIRGVNHGGGNRSDSPRLLVGAMIDARPGT</sequence>
<dbReference type="InterPro" id="IPR047142">
    <property type="entry name" value="OryJ/VirC-like"/>
</dbReference>
<dbReference type="InterPro" id="IPR011051">
    <property type="entry name" value="RmlC_Cupin_sf"/>
</dbReference>
<dbReference type="EMBL" id="BAABEP010000055">
    <property type="protein sequence ID" value="GAA3751933.1"/>
    <property type="molecule type" value="Genomic_DNA"/>
</dbReference>
<accession>A0ABP7FYU3</accession>
<dbReference type="Proteomes" id="UP001499884">
    <property type="component" value="Unassembled WGS sequence"/>
</dbReference>
<name>A0ABP7FYU3_9ACTN</name>